<accession>A0A381P2I8</accession>
<organism evidence="1">
    <name type="scientific">marine metagenome</name>
    <dbReference type="NCBI Taxonomy" id="408172"/>
    <lineage>
        <taxon>unclassified sequences</taxon>
        <taxon>metagenomes</taxon>
        <taxon>ecological metagenomes</taxon>
    </lineage>
</organism>
<dbReference type="InterPro" id="IPR041492">
    <property type="entry name" value="HAD_2"/>
</dbReference>
<gene>
    <name evidence="1" type="ORF">METZ01_LOCUS13598</name>
</gene>
<evidence type="ECO:0000313" key="1">
    <source>
        <dbReference type="EMBL" id="SUZ60744.1"/>
    </source>
</evidence>
<proteinExistence type="predicted"/>
<dbReference type="Gene3D" id="3.40.50.1000">
    <property type="entry name" value="HAD superfamily/HAD-like"/>
    <property type="match status" value="1"/>
</dbReference>
<name>A0A381P2I8_9ZZZZ</name>
<evidence type="ECO:0008006" key="2">
    <source>
        <dbReference type="Google" id="ProtNLM"/>
    </source>
</evidence>
<dbReference type="InterPro" id="IPR023214">
    <property type="entry name" value="HAD_sf"/>
</dbReference>
<dbReference type="PANTHER" id="PTHR43434:SF1">
    <property type="entry name" value="PHOSPHOGLYCOLATE PHOSPHATASE"/>
    <property type="match status" value="1"/>
</dbReference>
<dbReference type="GO" id="GO:0008967">
    <property type="term" value="F:phosphoglycolate phosphatase activity"/>
    <property type="evidence" value="ECO:0007669"/>
    <property type="project" value="TreeGrafter"/>
</dbReference>
<dbReference type="GO" id="GO:0006281">
    <property type="term" value="P:DNA repair"/>
    <property type="evidence" value="ECO:0007669"/>
    <property type="project" value="TreeGrafter"/>
</dbReference>
<reference evidence="1" key="1">
    <citation type="submission" date="2018-05" db="EMBL/GenBank/DDBJ databases">
        <authorList>
            <person name="Lanie J.A."/>
            <person name="Ng W.-L."/>
            <person name="Kazmierczak K.M."/>
            <person name="Andrzejewski T.M."/>
            <person name="Davidsen T.M."/>
            <person name="Wayne K.J."/>
            <person name="Tettelin H."/>
            <person name="Glass J.I."/>
            <person name="Rusch D."/>
            <person name="Podicherti R."/>
            <person name="Tsui H.-C.T."/>
            <person name="Winkler M.E."/>
        </authorList>
    </citation>
    <scope>NUCLEOTIDE SEQUENCE</scope>
</reference>
<dbReference type="PANTHER" id="PTHR43434">
    <property type="entry name" value="PHOSPHOGLYCOLATE PHOSPHATASE"/>
    <property type="match status" value="1"/>
</dbReference>
<dbReference type="AlphaFoldDB" id="A0A381P2I8"/>
<dbReference type="GO" id="GO:0005829">
    <property type="term" value="C:cytosol"/>
    <property type="evidence" value="ECO:0007669"/>
    <property type="project" value="TreeGrafter"/>
</dbReference>
<protein>
    <recommendedName>
        <fullName evidence="2">Phosphoglycolate phosphatase</fullName>
    </recommendedName>
</protein>
<dbReference type="NCBIfam" id="TIGR01549">
    <property type="entry name" value="HAD-SF-IA-v1"/>
    <property type="match status" value="1"/>
</dbReference>
<dbReference type="SUPFAM" id="SSF56784">
    <property type="entry name" value="HAD-like"/>
    <property type="match status" value="1"/>
</dbReference>
<dbReference type="Pfam" id="PF13419">
    <property type="entry name" value="HAD_2"/>
    <property type="match status" value="1"/>
</dbReference>
<dbReference type="EMBL" id="UINC01000762">
    <property type="protein sequence ID" value="SUZ60744.1"/>
    <property type="molecule type" value="Genomic_DNA"/>
</dbReference>
<dbReference type="InterPro" id="IPR050155">
    <property type="entry name" value="HAD-like_hydrolase_sf"/>
</dbReference>
<dbReference type="NCBIfam" id="TIGR01509">
    <property type="entry name" value="HAD-SF-IA-v3"/>
    <property type="match status" value="1"/>
</dbReference>
<dbReference type="InterPro" id="IPR006439">
    <property type="entry name" value="HAD-SF_hydro_IA"/>
</dbReference>
<dbReference type="InterPro" id="IPR036412">
    <property type="entry name" value="HAD-like_sf"/>
</dbReference>
<sequence>MGYKMGCVTNKPRSCTGALLEHSGLVDFFEVVVAGDDLVETKPAPAPLLYAADQLHVGPQDCVVIGDSRNDVDAARAAGMAVLLVTWGYHQGFELSALGATQLVSQFNQIFHVVKPVVR</sequence>